<comment type="caution">
    <text evidence="4">The sequence shown here is derived from an EMBL/GenBank/DDBJ whole genome shotgun (WGS) entry which is preliminary data.</text>
</comment>
<dbReference type="PANTHER" id="PTHR43584:SF8">
    <property type="entry name" value="N-ACETYLMURAMATE ALPHA-1-PHOSPHATE URIDYLYLTRANSFERASE"/>
    <property type="match status" value="1"/>
</dbReference>
<gene>
    <name evidence="4" type="ORF">VZ94_01785</name>
</gene>
<dbReference type="InterPro" id="IPR029044">
    <property type="entry name" value="Nucleotide-diphossugar_trans"/>
</dbReference>
<evidence type="ECO:0000313" key="4">
    <source>
        <dbReference type="EMBL" id="KJV07820.1"/>
    </source>
</evidence>
<evidence type="ECO:0000259" key="3">
    <source>
        <dbReference type="Pfam" id="PF00483"/>
    </source>
</evidence>
<dbReference type="InterPro" id="IPR054790">
    <property type="entry name" value="MurU"/>
</dbReference>
<sequence>MKAMILAAGRGERMRPLTDHTPKPLLRAAGKPLIEHTLNQLVTAGFTEIVINHAYLGEQIEAYLGNGEQFGATIQYSAEGNTALETAGGIINALPLLGEQPFLVVNGDIATDFDYRLLQNIEIDLAYLVLVDNPEHHPQGDFALTDDGQLKECGEHKLTFSGIGVYHPALFNNCQPGILKLAPILRAAMQQAQVHGCHHQGFWLDIGTPERLQVLSAKYGTT</sequence>
<proteinExistence type="predicted"/>
<dbReference type="SUPFAM" id="SSF53448">
    <property type="entry name" value="Nucleotide-diphospho-sugar transferases"/>
    <property type="match status" value="1"/>
</dbReference>
<dbReference type="Pfam" id="PF00483">
    <property type="entry name" value="NTP_transferase"/>
    <property type="match status" value="1"/>
</dbReference>
<organism evidence="4 5">
    <name type="scientific">Methylocucumis oryzae</name>
    <dbReference type="NCBI Taxonomy" id="1632867"/>
    <lineage>
        <taxon>Bacteria</taxon>
        <taxon>Pseudomonadati</taxon>
        <taxon>Pseudomonadota</taxon>
        <taxon>Gammaproteobacteria</taxon>
        <taxon>Methylococcales</taxon>
        <taxon>Methylococcaceae</taxon>
        <taxon>Methylocucumis</taxon>
    </lineage>
</organism>
<reference evidence="5" key="1">
    <citation type="submission" date="2015-03" db="EMBL/GenBank/DDBJ databases">
        <title>Draft genome sequence of a novel methanotroph (Sn10-6) isolated from flooded ricefield rhizosphere in India.</title>
        <authorList>
            <person name="Pandit P.S."/>
            <person name="Pore S.D."/>
            <person name="Arora P."/>
            <person name="Kapse N.G."/>
            <person name="Dhakephalkar P.K."/>
            <person name="Rahalkar M.C."/>
        </authorList>
    </citation>
    <scope>NUCLEOTIDE SEQUENCE [LARGE SCALE GENOMIC DNA]</scope>
    <source>
        <strain evidence="5">Sn10-6</strain>
    </source>
</reference>
<dbReference type="PANTHER" id="PTHR43584">
    <property type="entry name" value="NUCLEOTIDYL TRANSFERASE"/>
    <property type="match status" value="1"/>
</dbReference>
<dbReference type="InterPro" id="IPR050065">
    <property type="entry name" value="GlmU-like"/>
</dbReference>
<evidence type="ECO:0000256" key="2">
    <source>
        <dbReference type="ARBA" id="ARBA00022695"/>
    </source>
</evidence>
<dbReference type="NCBIfam" id="NF045761">
    <property type="entry name" value="NAMPUrTaseMurU"/>
    <property type="match status" value="1"/>
</dbReference>
<dbReference type="OrthoDB" id="9788272at2"/>
<dbReference type="AlphaFoldDB" id="A0A0F3IM21"/>
<reference evidence="4 5" key="2">
    <citation type="journal article" date="2016" name="Microb. Ecol.">
        <title>Genome Characteristics of a Novel Type I Methanotroph (Sn10-6) Isolated from a Flooded Indian Rice Field.</title>
        <authorList>
            <person name="Rahalkar M.C."/>
            <person name="Pandit P.S."/>
            <person name="Dhakephalkar P.K."/>
            <person name="Pore S."/>
            <person name="Arora P."/>
            <person name="Kapse N."/>
        </authorList>
    </citation>
    <scope>NUCLEOTIDE SEQUENCE [LARGE SCALE GENOMIC DNA]</scope>
    <source>
        <strain evidence="4 5">Sn10-6</strain>
    </source>
</reference>
<dbReference type="EMBL" id="LAJX01000015">
    <property type="protein sequence ID" value="KJV07820.1"/>
    <property type="molecule type" value="Genomic_DNA"/>
</dbReference>
<dbReference type="Proteomes" id="UP000033684">
    <property type="component" value="Unassembled WGS sequence"/>
</dbReference>
<keyword evidence="1 4" id="KW-0808">Transferase</keyword>
<dbReference type="PATRIC" id="fig|1632867.3.peg.1340"/>
<dbReference type="Gene3D" id="3.90.550.10">
    <property type="entry name" value="Spore Coat Polysaccharide Biosynthesis Protein SpsA, Chain A"/>
    <property type="match status" value="1"/>
</dbReference>
<dbReference type="InterPro" id="IPR005835">
    <property type="entry name" value="NTP_transferase_dom"/>
</dbReference>
<evidence type="ECO:0000313" key="5">
    <source>
        <dbReference type="Proteomes" id="UP000033684"/>
    </source>
</evidence>
<accession>A0A0F3IM21</accession>
<name>A0A0F3IM21_9GAMM</name>
<feature type="domain" description="Nucleotidyl transferase" evidence="3">
    <location>
        <begin position="2"/>
        <end position="117"/>
    </location>
</feature>
<dbReference type="RefSeq" id="WP_045777921.1">
    <property type="nucleotide sequence ID" value="NZ_LAJX01000015.1"/>
</dbReference>
<keyword evidence="2 4" id="KW-0548">Nucleotidyltransferase</keyword>
<dbReference type="GO" id="GO:0016779">
    <property type="term" value="F:nucleotidyltransferase activity"/>
    <property type="evidence" value="ECO:0007669"/>
    <property type="project" value="UniProtKB-KW"/>
</dbReference>
<keyword evidence="5" id="KW-1185">Reference proteome</keyword>
<evidence type="ECO:0000256" key="1">
    <source>
        <dbReference type="ARBA" id="ARBA00022679"/>
    </source>
</evidence>
<dbReference type="CDD" id="cd06422">
    <property type="entry name" value="NTP_transferase_like_1"/>
    <property type="match status" value="1"/>
</dbReference>
<protein>
    <submittedName>
        <fullName evidence="4">Mannose-1-phosphate guanylyltransferase</fullName>
    </submittedName>
</protein>